<dbReference type="GO" id="GO:0005840">
    <property type="term" value="C:ribosome"/>
    <property type="evidence" value="ECO:0007669"/>
    <property type="project" value="UniProtKB-KW"/>
</dbReference>
<name>A0A1H9J2Z7_9PSEU</name>
<dbReference type="Gene3D" id="3.40.630.30">
    <property type="match status" value="1"/>
</dbReference>
<evidence type="ECO:0000256" key="1">
    <source>
        <dbReference type="ARBA" id="ARBA00022679"/>
    </source>
</evidence>
<reference evidence="5" key="1">
    <citation type="submission" date="2016-10" db="EMBL/GenBank/DDBJ databases">
        <authorList>
            <person name="Varghese N."/>
            <person name="Submissions S."/>
        </authorList>
    </citation>
    <scope>NUCLEOTIDE SEQUENCE [LARGE SCALE GENOMIC DNA]</scope>
    <source>
        <strain evidence="5">DSM 44437</strain>
    </source>
</reference>
<dbReference type="PANTHER" id="PTHR43877:SF1">
    <property type="entry name" value="ACETYLTRANSFERASE"/>
    <property type="match status" value="1"/>
</dbReference>
<dbReference type="SUPFAM" id="SSF55729">
    <property type="entry name" value="Acyl-CoA N-acyltransferases (Nat)"/>
    <property type="match status" value="1"/>
</dbReference>
<protein>
    <submittedName>
        <fullName evidence="4">Ribosomal protein S18 acetylase RimI</fullName>
    </submittedName>
</protein>
<evidence type="ECO:0000256" key="2">
    <source>
        <dbReference type="ARBA" id="ARBA00023315"/>
    </source>
</evidence>
<dbReference type="GO" id="GO:0016747">
    <property type="term" value="F:acyltransferase activity, transferring groups other than amino-acyl groups"/>
    <property type="evidence" value="ECO:0007669"/>
    <property type="project" value="InterPro"/>
</dbReference>
<evidence type="ECO:0000313" key="5">
    <source>
        <dbReference type="Proteomes" id="UP000199503"/>
    </source>
</evidence>
<dbReference type="InterPro" id="IPR050832">
    <property type="entry name" value="Bact_Acetyltransf"/>
</dbReference>
<dbReference type="Proteomes" id="UP000199503">
    <property type="component" value="Unassembled WGS sequence"/>
</dbReference>
<sequence length="275" mass="30121">MVGWGVTEIFSFTETDPDSLGATWGPLRLHRLAWRPGCDLPALLDEWESRLTYPGDTDTAAMVTLPSHADVLPLVHRGFAPLTVIAERLAGRSPAPRPSGVDVRAATRADLDVAVELNLHTVRYDAAFGMVTERPNTAEHLRTALAEVLERDHEAMWLAVDGDTPVGMIYVDMPQDAGWMERFASARPFAYLAHLGVRPDVRGTGAGSALVAHAHSVLDDAGVASTLLHHALPNPRSTPFWYSNGYRPRWTVWVRRPALRAPTGVSSQPERPSET</sequence>
<evidence type="ECO:0000259" key="3">
    <source>
        <dbReference type="PROSITE" id="PS51186"/>
    </source>
</evidence>
<keyword evidence="2" id="KW-0012">Acyltransferase</keyword>
<evidence type="ECO:0000313" key="4">
    <source>
        <dbReference type="EMBL" id="SEQ81431.1"/>
    </source>
</evidence>
<keyword evidence="1" id="KW-0808">Transferase</keyword>
<dbReference type="PROSITE" id="PS51186">
    <property type="entry name" value="GNAT"/>
    <property type="match status" value="1"/>
</dbReference>
<dbReference type="AlphaFoldDB" id="A0A1H9J2Z7"/>
<dbReference type="OrthoDB" id="149709at2"/>
<dbReference type="EMBL" id="FOFV01000004">
    <property type="protein sequence ID" value="SEQ81431.1"/>
    <property type="molecule type" value="Genomic_DNA"/>
</dbReference>
<feature type="domain" description="N-acetyltransferase" evidence="3">
    <location>
        <begin position="101"/>
        <end position="262"/>
    </location>
</feature>
<keyword evidence="4" id="KW-0687">Ribonucleoprotein</keyword>
<dbReference type="STRING" id="65499.SAMN04488000_104448"/>
<dbReference type="CDD" id="cd04301">
    <property type="entry name" value="NAT_SF"/>
    <property type="match status" value="1"/>
</dbReference>
<dbReference type="InterPro" id="IPR016181">
    <property type="entry name" value="Acyl_CoA_acyltransferase"/>
</dbReference>
<proteinExistence type="predicted"/>
<accession>A0A1H9J2Z7</accession>
<gene>
    <name evidence="4" type="ORF">SAMN04488000_104448</name>
</gene>
<keyword evidence="4" id="KW-0689">Ribosomal protein</keyword>
<dbReference type="Pfam" id="PF00583">
    <property type="entry name" value="Acetyltransf_1"/>
    <property type="match status" value="1"/>
</dbReference>
<keyword evidence="5" id="KW-1185">Reference proteome</keyword>
<dbReference type="InterPro" id="IPR000182">
    <property type="entry name" value="GNAT_dom"/>
</dbReference>
<organism evidence="4 5">
    <name type="scientific">Lentzea albida</name>
    <dbReference type="NCBI Taxonomy" id="65499"/>
    <lineage>
        <taxon>Bacteria</taxon>
        <taxon>Bacillati</taxon>
        <taxon>Actinomycetota</taxon>
        <taxon>Actinomycetes</taxon>
        <taxon>Pseudonocardiales</taxon>
        <taxon>Pseudonocardiaceae</taxon>
        <taxon>Lentzea</taxon>
    </lineage>
</organism>
<dbReference type="PANTHER" id="PTHR43877">
    <property type="entry name" value="AMINOALKYLPHOSPHONATE N-ACETYLTRANSFERASE-RELATED-RELATED"/>
    <property type="match status" value="1"/>
</dbReference>